<comment type="caution">
    <text evidence="3">The sequence shown here is derived from an EMBL/GenBank/DDBJ whole genome shotgun (WGS) entry which is preliminary data.</text>
</comment>
<sequence>MALESEDFNLTELKQLTDVDWKNNHHCRAVAAGLVQGVYKSERKRQESQGPKVQSSHWQHSHFRQKIVLTDNKDSSIYGVVYEFKHTNSIPLPECAPKFVIAFRGTFLKSGSAEQDVNLIIKLLTAELPKDNSRCKPALDAVKEVVKEDETAIIWLAGHSLGSAIAMLVGKSMAQKGKYLETFLFNPPFLRSFLSRNINSPRLENVICSTKKVIRSGISFVGGDHLWEKRHGQFNALSHWIPNLFVNKDDPLCSGYIDHFKNRKIEAEIRSIRSAFTAAFGKDRELPIHLLPQAYLTISENSSSCNFFEAHGIKQWWYQMSIGEGFADSSTKVSIGDTNLVGEP</sequence>
<proteinExistence type="predicted"/>
<protein>
    <recommendedName>
        <fullName evidence="2">Fungal lipase-type domain-containing protein</fullName>
    </recommendedName>
</protein>
<dbReference type="InterPro" id="IPR002921">
    <property type="entry name" value="Fungal_lipase-type"/>
</dbReference>
<dbReference type="GO" id="GO:0006629">
    <property type="term" value="P:lipid metabolic process"/>
    <property type="evidence" value="ECO:0007669"/>
    <property type="project" value="InterPro"/>
</dbReference>
<reference evidence="3 4" key="1">
    <citation type="journal article" date="2023" name="BMC Biotechnol.">
        <title>Vitis rotundifolia cv Carlos genome sequencing.</title>
        <authorList>
            <person name="Huff M."/>
            <person name="Hulse-Kemp A."/>
            <person name="Scheffler B."/>
            <person name="Youngblood R."/>
            <person name="Simpson S."/>
            <person name="Babiker E."/>
            <person name="Staton M."/>
        </authorList>
    </citation>
    <scope>NUCLEOTIDE SEQUENCE [LARGE SCALE GENOMIC DNA]</scope>
    <source>
        <tissue evidence="3">Leaf</tissue>
    </source>
</reference>
<evidence type="ECO:0000313" key="4">
    <source>
        <dbReference type="Proteomes" id="UP001168098"/>
    </source>
</evidence>
<keyword evidence="4" id="KW-1185">Reference proteome</keyword>
<dbReference type="PANTHER" id="PTHR31479:SF2">
    <property type="entry name" value="ALPHA_BETA-HYDROLASES SUPERFAMILY PROTEIN"/>
    <property type="match status" value="1"/>
</dbReference>
<dbReference type="EMBL" id="JARBHA010000016">
    <property type="protein sequence ID" value="KAJ9679851.1"/>
    <property type="molecule type" value="Genomic_DNA"/>
</dbReference>
<accession>A0AA38Z018</accession>
<dbReference type="InterPro" id="IPR029058">
    <property type="entry name" value="AB_hydrolase_fold"/>
</dbReference>
<evidence type="ECO:0000313" key="3">
    <source>
        <dbReference type="EMBL" id="KAJ9679851.1"/>
    </source>
</evidence>
<organism evidence="3 4">
    <name type="scientific">Vitis rotundifolia</name>
    <name type="common">Muscadine grape</name>
    <dbReference type="NCBI Taxonomy" id="103349"/>
    <lineage>
        <taxon>Eukaryota</taxon>
        <taxon>Viridiplantae</taxon>
        <taxon>Streptophyta</taxon>
        <taxon>Embryophyta</taxon>
        <taxon>Tracheophyta</taxon>
        <taxon>Spermatophyta</taxon>
        <taxon>Magnoliopsida</taxon>
        <taxon>eudicotyledons</taxon>
        <taxon>Gunneridae</taxon>
        <taxon>Pentapetalae</taxon>
        <taxon>rosids</taxon>
        <taxon>Vitales</taxon>
        <taxon>Vitaceae</taxon>
        <taxon>Viteae</taxon>
        <taxon>Vitis</taxon>
    </lineage>
</organism>
<dbReference type="Proteomes" id="UP001168098">
    <property type="component" value="Unassembled WGS sequence"/>
</dbReference>
<dbReference type="Gene3D" id="3.40.50.1820">
    <property type="entry name" value="alpha/beta hydrolase"/>
    <property type="match status" value="1"/>
</dbReference>
<dbReference type="SUPFAM" id="SSF53474">
    <property type="entry name" value="alpha/beta-Hydrolases"/>
    <property type="match status" value="1"/>
</dbReference>
<feature type="domain" description="Fungal lipase-type" evidence="2">
    <location>
        <begin position="137"/>
        <end position="179"/>
    </location>
</feature>
<gene>
    <name evidence="3" type="ORF">PVL29_021686</name>
</gene>
<dbReference type="AlphaFoldDB" id="A0AA38Z018"/>
<keyword evidence="1" id="KW-0378">Hydrolase</keyword>
<evidence type="ECO:0000256" key="1">
    <source>
        <dbReference type="ARBA" id="ARBA00022801"/>
    </source>
</evidence>
<dbReference type="Pfam" id="PF01764">
    <property type="entry name" value="Lipase_3"/>
    <property type="match status" value="1"/>
</dbReference>
<dbReference type="PANTHER" id="PTHR31479">
    <property type="entry name" value="ALPHA/BETA-HYDROLASES SUPERFAMILY PROTEIN"/>
    <property type="match status" value="1"/>
</dbReference>
<evidence type="ECO:0000259" key="2">
    <source>
        <dbReference type="Pfam" id="PF01764"/>
    </source>
</evidence>
<dbReference type="GO" id="GO:0016787">
    <property type="term" value="F:hydrolase activity"/>
    <property type="evidence" value="ECO:0007669"/>
    <property type="project" value="UniProtKB-KW"/>
</dbReference>
<name>A0AA38Z018_VITRO</name>